<accession>A0R7Q2</accession>
<keyword evidence="1" id="KW-0614">Plasmid</keyword>
<dbReference type="HOGENOM" id="CLU_846905_0_0_7"/>
<dbReference type="InterPro" id="IPR019106">
    <property type="entry name" value="T4SS_TrbC"/>
</dbReference>
<evidence type="ECO:0008006" key="3">
    <source>
        <dbReference type="Google" id="ProtNLM"/>
    </source>
</evidence>
<proteinExistence type="predicted"/>
<geneLocation type="plasmid" evidence="1 2">
    <name>pPRO1</name>
</geneLocation>
<dbReference type="KEGG" id="ppd:Ppro_3771"/>
<name>A0R7Q2_PELPD</name>
<dbReference type="eggNOG" id="ENOG5032X1U">
    <property type="taxonomic scope" value="Bacteria"/>
</dbReference>
<reference evidence="1 2" key="1">
    <citation type="submission" date="2006-10" db="EMBL/GenBank/DDBJ databases">
        <title>Complete sequence of plasmid pPRO1 of Pelobacter propionicus DSM 2379.</title>
        <authorList>
            <consortium name="US DOE Joint Genome Institute"/>
            <person name="Copeland A."/>
            <person name="Lucas S."/>
            <person name="Lapidus A."/>
            <person name="Barry K."/>
            <person name="Detter J.C."/>
            <person name="Glavina del Rio T."/>
            <person name="Hammon N."/>
            <person name="Israni S."/>
            <person name="Dalin E."/>
            <person name="Tice H."/>
            <person name="Pitluck S."/>
            <person name="Saunders E."/>
            <person name="Brettin T."/>
            <person name="Bruce D."/>
            <person name="Han C."/>
            <person name="Tapia R."/>
            <person name="Schmutz J."/>
            <person name="Larimer F."/>
            <person name="Land M."/>
            <person name="Hauser L."/>
            <person name="Kyrpides N."/>
            <person name="Kim E."/>
            <person name="Lovley D."/>
            <person name="Richardson P."/>
        </authorList>
    </citation>
    <scope>NUCLEOTIDE SEQUENCE [LARGE SCALE GENOMIC DNA]</scope>
    <source>
        <strain evidence="2">DSM 2379 / NBRC 103807 / OttBd1</strain>
        <plasmid evidence="2">Plasmid pPRO1</plasmid>
    </source>
</reference>
<dbReference type="AlphaFoldDB" id="A0R7Q2"/>
<gene>
    <name evidence="1" type="ordered locus">Ppro_3771</name>
</gene>
<keyword evidence="2" id="KW-1185">Reference proteome</keyword>
<evidence type="ECO:0000313" key="2">
    <source>
        <dbReference type="Proteomes" id="UP000006732"/>
    </source>
</evidence>
<protein>
    <recommendedName>
        <fullName evidence="3">Type-F conjugative transfer system pilin assembly protein TrbC</fullName>
    </recommendedName>
</protein>
<dbReference type="EMBL" id="CP000483">
    <property type="protein sequence ID" value="ABL01360.1"/>
    <property type="molecule type" value="Genomic_DNA"/>
</dbReference>
<dbReference type="Proteomes" id="UP000006732">
    <property type="component" value="Plasmid pPRO1"/>
</dbReference>
<dbReference type="Pfam" id="PF09673">
    <property type="entry name" value="TrbC_Ftype"/>
    <property type="match status" value="1"/>
</dbReference>
<sequence length="316" mass="34671">MVFALTLVPTLAGAAGFIETPDECYMVKTMDKPAKTIQLAAMGRCQGRPGRVFVDLDGEVTVLRDGAVWKRQTVQPMSMPDLVGTMVKAKEMAKSMVLPKNAFEKEMQAKAAETIAVYRSPEYQAKLARETARIKREMFHEQLEAIPADRGGAKQVKALAKQESPKRARLQDDERIYVFISSSMPMETIRNYAVSAGQYNDPKKVVLVMRGFIGGMQKIGPTTSFVADVLKRSATCNLAAGEQCDMVNTNVLIDPILFRRYGIREVPATVYAKGVKVNLPEQSEGNDDVVVGSFAVAYGDASLEYNLSKIAGSVSR</sequence>
<organism evidence="1 2">
    <name type="scientific">Pelobacter propionicus (strain DSM 2379 / NBRC 103807 / OttBd1)</name>
    <dbReference type="NCBI Taxonomy" id="338966"/>
    <lineage>
        <taxon>Bacteria</taxon>
        <taxon>Pseudomonadati</taxon>
        <taxon>Thermodesulfobacteriota</taxon>
        <taxon>Desulfuromonadia</taxon>
        <taxon>Desulfuromonadales</taxon>
        <taxon>Desulfuromonadaceae</taxon>
        <taxon>Pelobacter</taxon>
    </lineage>
</organism>
<evidence type="ECO:0000313" key="1">
    <source>
        <dbReference type="EMBL" id="ABL01360.1"/>
    </source>
</evidence>